<dbReference type="PANTHER" id="PTHR47262">
    <property type="entry name" value="OS02G0132600 PROTEIN"/>
    <property type="match status" value="1"/>
</dbReference>
<protein>
    <submittedName>
        <fullName evidence="1">Pentatricopeptide repeat-containing protein mitochondrial-like</fullName>
    </submittedName>
</protein>
<evidence type="ECO:0000313" key="2">
    <source>
        <dbReference type="Proteomes" id="UP000250235"/>
    </source>
</evidence>
<dbReference type="OrthoDB" id="767661at2759"/>
<gene>
    <name evidence="1" type="ORF">F511_04701</name>
</gene>
<keyword evidence="2" id="KW-1185">Reference proteome</keyword>
<proteinExistence type="predicted"/>
<accession>A0A2Z7B0Y2</accession>
<dbReference type="Proteomes" id="UP000250235">
    <property type="component" value="Unassembled WGS sequence"/>
</dbReference>
<evidence type="ECO:0000313" key="1">
    <source>
        <dbReference type="EMBL" id="KZV27248.1"/>
    </source>
</evidence>
<dbReference type="AlphaFoldDB" id="A0A2Z7B0Y2"/>
<sequence length="465" mass="52750">MPSSTAENVVYLFRSAARLSLNRSKTSAAVSRKKLSSSSVASAADDAALKKYVSSINSSSPEVSEESKRLGKIFTAPPSSRPAAISHSTLHDIVSDGLQPRPAAISHSTLHDIFSDVRQQGCKNGDDESGKLLATESSSLLYGEYLFNIMPGYIFLSRRMKGKSAVCCIDAGDELDLDWNDQSKNEYPLSNVLTFPWMARLSNNNISIRRKEVSRWRKQKWVFKNTQTSRFGQLVKMCGAKLGADATLDIFGRLGRETGVKEYKALIRVCIDKARDATDEEVSLEQIYKAHQIFKSARETGFKIEEEMYGQFLMYLIDFGMVEEFLFFLDFIKNEDPDTLSRLYYYEMLLWVRVNNEVKIEELCHAVMDDSEDKYSFRENLLLALCESNRKEELLRLLNTFDITKATSDVLLVNIFRSLGKFLLEPLADKFLLALKSTDISAEIIPKFIYEYVISIPNIVVRNFS</sequence>
<reference evidence="1 2" key="1">
    <citation type="journal article" date="2015" name="Proc. Natl. Acad. Sci. U.S.A.">
        <title>The resurrection genome of Boea hygrometrica: A blueprint for survival of dehydration.</title>
        <authorList>
            <person name="Xiao L."/>
            <person name="Yang G."/>
            <person name="Zhang L."/>
            <person name="Yang X."/>
            <person name="Zhao S."/>
            <person name="Ji Z."/>
            <person name="Zhou Q."/>
            <person name="Hu M."/>
            <person name="Wang Y."/>
            <person name="Chen M."/>
            <person name="Xu Y."/>
            <person name="Jin H."/>
            <person name="Xiao X."/>
            <person name="Hu G."/>
            <person name="Bao F."/>
            <person name="Hu Y."/>
            <person name="Wan P."/>
            <person name="Li L."/>
            <person name="Deng X."/>
            <person name="Kuang T."/>
            <person name="Xiang C."/>
            <person name="Zhu J.K."/>
            <person name="Oliver M.J."/>
            <person name="He Y."/>
        </authorList>
    </citation>
    <scope>NUCLEOTIDE SEQUENCE [LARGE SCALE GENOMIC DNA]</scope>
    <source>
        <strain evidence="2">cv. XS01</strain>
    </source>
</reference>
<dbReference type="PANTHER" id="PTHR47262:SF1">
    <property type="entry name" value="OS02G0132600 PROTEIN"/>
    <property type="match status" value="1"/>
</dbReference>
<organism evidence="1 2">
    <name type="scientific">Dorcoceras hygrometricum</name>
    <dbReference type="NCBI Taxonomy" id="472368"/>
    <lineage>
        <taxon>Eukaryota</taxon>
        <taxon>Viridiplantae</taxon>
        <taxon>Streptophyta</taxon>
        <taxon>Embryophyta</taxon>
        <taxon>Tracheophyta</taxon>
        <taxon>Spermatophyta</taxon>
        <taxon>Magnoliopsida</taxon>
        <taxon>eudicotyledons</taxon>
        <taxon>Gunneridae</taxon>
        <taxon>Pentapetalae</taxon>
        <taxon>asterids</taxon>
        <taxon>lamiids</taxon>
        <taxon>Lamiales</taxon>
        <taxon>Gesneriaceae</taxon>
        <taxon>Didymocarpoideae</taxon>
        <taxon>Trichosporeae</taxon>
        <taxon>Loxocarpinae</taxon>
        <taxon>Dorcoceras</taxon>
    </lineage>
</organism>
<name>A0A2Z7B0Y2_9LAMI</name>
<dbReference type="EMBL" id="KV010646">
    <property type="protein sequence ID" value="KZV27248.1"/>
    <property type="molecule type" value="Genomic_DNA"/>
</dbReference>